<dbReference type="Proteomes" id="UP000324800">
    <property type="component" value="Unassembled WGS sequence"/>
</dbReference>
<dbReference type="PANTHER" id="PTHR46880:SF5">
    <property type="entry name" value="DUF4371 DOMAIN-CONTAINING PROTEIN"/>
    <property type="match status" value="1"/>
</dbReference>
<protein>
    <submittedName>
        <fullName evidence="1">Putative Zinc finger protein 862</fullName>
    </submittedName>
</protein>
<gene>
    <name evidence="1" type="ORF">EZS28_024967</name>
</gene>
<accession>A0A5J4VAE8</accession>
<organism evidence="1 2">
    <name type="scientific">Streblomastix strix</name>
    <dbReference type="NCBI Taxonomy" id="222440"/>
    <lineage>
        <taxon>Eukaryota</taxon>
        <taxon>Metamonada</taxon>
        <taxon>Preaxostyla</taxon>
        <taxon>Oxymonadida</taxon>
        <taxon>Streblomastigidae</taxon>
        <taxon>Streblomastix</taxon>
    </lineage>
</organism>
<dbReference type="AlphaFoldDB" id="A0A5J4VAE8"/>
<proteinExistence type="predicted"/>
<feature type="non-terminal residue" evidence="1">
    <location>
        <position position="1"/>
    </location>
</feature>
<dbReference type="OrthoDB" id="6129557at2759"/>
<dbReference type="PANTHER" id="PTHR46880">
    <property type="entry name" value="RAS-ASSOCIATING DOMAIN-CONTAINING PROTEIN"/>
    <property type="match status" value="1"/>
</dbReference>
<evidence type="ECO:0000313" key="2">
    <source>
        <dbReference type="Proteomes" id="UP000324800"/>
    </source>
</evidence>
<comment type="caution">
    <text evidence="1">The sequence shown here is derived from an EMBL/GenBank/DDBJ whole genome shotgun (WGS) entry which is preliminary data.</text>
</comment>
<sequence>GQILTNFLDIRQLGSQGQTAENLEKVFKQICEDYGLKLDNLVGICTDGVASMDGNRSGMVTRLKQQYPGLQSFHCCAHRWHLAAEDTIKYNELNQLKKAENVLLQILHMFSTSPKNSALLAETHTLDQTEQMSIKRLCFIRWLSCFQSVKAAKHELIAIQKTLDILILQKNASALGLRSLTTKKKFITSLYIMEPVLELLSNTSKQMQKADLSFDQVEPSVLGCIRRLKALKDSNTIEQSIINE</sequence>
<dbReference type="InterPro" id="IPR012337">
    <property type="entry name" value="RNaseH-like_sf"/>
</dbReference>
<dbReference type="EMBL" id="SNRW01008451">
    <property type="protein sequence ID" value="KAA6379506.1"/>
    <property type="molecule type" value="Genomic_DNA"/>
</dbReference>
<dbReference type="SUPFAM" id="SSF53098">
    <property type="entry name" value="Ribonuclease H-like"/>
    <property type="match status" value="1"/>
</dbReference>
<reference evidence="1 2" key="1">
    <citation type="submission" date="2019-03" db="EMBL/GenBank/DDBJ databases">
        <title>Single cell metagenomics reveals metabolic interactions within the superorganism composed of flagellate Streblomastix strix and complex community of Bacteroidetes bacteria on its surface.</title>
        <authorList>
            <person name="Treitli S.C."/>
            <person name="Kolisko M."/>
            <person name="Husnik F."/>
            <person name="Keeling P."/>
            <person name="Hampl V."/>
        </authorList>
    </citation>
    <scope>NUCLEOTIDE SEQUENCE [LARGE SCALE GENOMIC DNA]</scope>
    <source>
        <strain evidence="1">ST1C</strain>
    </source>
</reference>
<evidence type="ECO:0000313" key="1">
    <source>
        <dbReference type="EMBL" id="KAA6379506.1"/>
    </source>
</evidence>
<name>A0A5J4VAE8_9EUKA</name>